<comment type="caution">
    <text evidence="2">The sequence shown here is derived from an EMBL/GenBank/DDBJ whole genome shotgun (WGS) entry which is preliminary data.</text>
</comment>
<evidence type="ECO:0000313" key="3">
    <source>
        <dbReference type="Proteomes" id="UP000030106"/>
    </source>
</evidence>
<feature type="compositionally biased region" description="Low complexity" evidence="1">
    <location>
        <begin position="433"/>
        <end position="446"/>
    </location>
</feature>
<feature type="region of interest" description="Disordered" evidence="1">
    <location>
        <begin position="1"/>
        <end position="217"/>
    </location>
</feature>
<feature type="compositionally biased region" description="Basic and acidic residues" evidence="1">
    <location>
        <begin position="59"/>
        <end position="76"/>
    </location>
</feature>
<feature type="region of interest" description="Disordered" evidence="1">
    <location>
        <begin position="424"/>
        <end position="446"/>
    </location>
</feature>
<feature type="region of interest" description="Disordered" evidence="1">
    <location>
        <begin position="587"/>
        <end position="615"/>
    </location>
</feature>
<evidence type="ECO:0000313" key="2">
    <source>
        <dbReference type="EMBL" id="KGQ02229.1"/>
    </source>
</evidence>
<dbReference type="AlphaFoldDB" id="A0A0A2VN27"/>
<organism evidence="2 3">
    <name type="scientific">Beauveria bassiana D1-5</name>
    <dbReference type="NCBI Taxonomy" id="1245745"/>
    <lineage>
        <taxon>Eukaryota</taxon>
        <taxon>Fungi</taxon>
        <taxon>Dikarya</taxon>
        <taxon>Ascomycota</taxon>
        <taxon>Pezizomycotina</taxon>
        <taxon>Sordariomycetes</taxon>
        <taxon>Hypocreomycetidae</taxon>
        <taxon>Hypocreales</taxon>
        <taxon>Cordycipitaceae</taxon>
        <taxon>Beauveria</taxon>
    </lineage>
</organism>
<feature type="compositionally biased region" description="Basic and acidic residues" evidence="1">
    <location>
        <begin position="137"/>
        <end position="147"/>
    </location>
</feature>
<proteinExistence type="predicted"/>
<name>A0A0A2VN27_BEABA</name>
<feature type="compositionally biased region" description="Low complexity" evidence="1">
    <location>
        <begin position="38"/>
        <end position="53"/>
    </location>
</feature>
<feature type="compositionally biased region" description="Basic and acidic residues" evidence="1">
    <location>
        <begin position="1"/>
        <end position="15"/>
    </location>
</feature>
<feature type="compositionally biased region" description="Basic and acidic residues" evidence="1">
    <location>
        <begin position="206"/>
        <end position="215"/>
    </location>
</feature>
<gene>
    <name evidence="2" type="ORF">BBAD15_g12562</name>
</gene>
<dbReference type="Proteomes" id="UP000030106">
    <property type="component" value="Unassembled WGS sequence"/>
</dbReference>
<feature type="region of interest" description="Disordered" evidence="1">
    <location>
        <begin position="458"/>
        <end position="488"/>
    </location>
</feature>
<protein>
    <submittedName>
        <fullName evidence="2">Uncharacterized protein</fullName>
    </submittedName>
</protein>
<feature type="compositionally biased region" description="Basic and acidic residues" evidence="1">
    <location>
        <begin position="155"/>
        <end position="171"/>
    </location>
</feature>
<sequence length="629" mass="67721">MADARLADGPRDPGHQQEQAEGDDHVVDLLAEHDPGPADVQRQADAAGAAGPAFLVDHQQPHHFQDGDGGQREERTAQPQRGIADDDGHDGRDGRARQHAEPRRDAEVLRQQGGGVAADAVEHRVAQRQLAGVAADDVPRHRQRGEDEQQDEQVGPERRARDDGHDEHDDQQNQADAGRTQDKDQEEDPEIDDLFEVGGDVVAGQRIDDADDHGPGHRAVQAAQAAQHHDHEGGQHEVRAHRREHRILRRQEARGDADEGGAQAEGDGVDVVDVHAHQRRGVAVLRHRPQRAAQVGAVHEQVQQHGQAQADHEGHQLAGDHGVVADVDGAGAQLHRGAEHVGAEDHQRQVQQDGGHAHRGEDLDVLVGVEQRLDDAFLRQRAQREQDDRHRHQADVRMHAELRRDQIDQVHADHQEFAVREVDDADHAEDQRQPQADDGVGAAQQQAIDDQLNEDIHGATSWNGVRPGAAAWPTEPGPAGPSETPDAPERPVCWLAVPGLPEGGPGVLFIEDGLAQREVVRRDGDQLAVLPLHHVEGRGVVLAILAEVEGPAVGGLAGGLLVRQHGRADLVLVGRLGVGDGFEEGLGADASRNLSRPGAPAGLMDDCGKSRSNTPFMSAPTALAVSASE</sequence>
<evidence type="ECO:0000256" key="1">
    <source>
        <dbReference type="SAM" id="MobiDB-lite"/>
    </source>
</evidence>
<feature type="compositionally biased region" description="Basic and acidic residues" evidence="1">
    <location>
        <begin position="22"/>
        <end position="36"/>
    </location>
</feature>
<feature type="compositionally biased region" description="Acidic residues" evidence="1">
    <location>
        <begin position="184"/>
        <end position="195"/>
    </location>
</feature>
<reference evidence="2 3" key="1">
    <citation type="submission" date="2012-10" db="EMBL/GenBank/DDBJ databases">
        <title>Genome sequencing and analysis of entomopathogenic fungi Beauveria bassiana D1-5.</title>
        <authorList>
            <person name="Li Q."/>
            <person name="Wang L."/>
            <person name="Zhang Z."/>
            <person name="Wang Q."/>
            <person name="Ren J."/>
            <person name="Wang M."/>
            <person name="Xu W."/>
            <person name="Wang J."/>
            <person name="Lu Y."/>
            <person name="Du Q."/>
            <person name="Sun Z."/>
        </authorList>
    </citation>
    <scope>NUCLEOTIDE SEQUENCE [LARGE SCALE GENOMIC DNA]</scope>
    <source>
        <strain evidence="2 3">D1-5</strain>
    </source>
</reference>
<feature type="compositionally biased region" description="Basic and acidic residues" evidence="1">
    <location>
        <begin position="83"/>
        <end position="108"/>
    </location>
</feature>
<dbReference type="HOGENOM" id="CLU_434732_0_0_1"/>
<dbReference type="EMBL" id="ANFO01001735">
    <property type="protein sequence ID" value="KGQ02229.1"/>
    <property type="molecule type" value="Genomic_DNA"/>
</dbReference>
<accession>A0A0A2VN27</accession>